<reference evidence="1" key="1">
    <citation type="submission" date="2022-04" db="EMBL/GenBank/DDBJ databases">
        <title>A functionally conserved STORR gene fusion in Papaver species that diverged 16.8 million years ago.</title>
        <authorList>
            <person name="Catania T."/>
        </authorList>
    </citation>
    <scope>NUCLEOTIDE SEQUENCE</scope>
    <source>
        <strain evidence="1">S-188037</strain>
    </source>
</reference>
<keyword evidence="2" id="KW-1185">Reference proteome</keyword>
<evidence type="ECO:0000313" key="2">
    <source>
        <dbReference type="Proteomes" id="UP001202328"/>
    </source>
</evidence>
<sequence>MGADEGTPVSVAAAVNGTVRSLRSLSFFRTFVCFMSFNNRRHSACASKRCVSLLGDKMLADLLLRQAYYCAYQ</sequence>
<accession>A0AAD4S777</accession>
<dbReference type="Proteomes" id="UP001202328">
    <property type="component" value="Unassembled WGS sequence"/>
</dbReference>
<dbReference type="EMBL" id="JAJJMB010013063">
    <property type="protein sequence ID" value="KAI3871416.1"/>
    <property type="molecule type" value="Genomic_DNA"/>
</dbReference>
<proteinExistence type="predicted"/>
<comment type="caution">
    <text evidence="1">The sequence shown here is derived from an EMBL/GenBank/DDBJ whole genome shotgun (WGS) entry which is preliminary data.</text>
</comment>
<evidence type="ECO:0000313" key="1">
    <source>
        <dbReference type="EMBL" id="KAI3871416.1"/>
    </source>
</evidence>
<gene>
    <name evidence="1" type="ORF">MKW98_024585</name>
</gene>
<protein>
    <submittedName>
        <fullName evidence="1">Uncharacterized protein</fullName>
    </submittedName>
</protein>
<dbReference type="AlphaFoldDB" id="A0AAD4S777"/>
<name>A0AAD4S777_9MAGN</name>
<organism evidence="1 2">
    <name type="scientific">Papaver atlanticum</name>
    <dbReference type="NCBI Taxonomy" id="357466"/>
    <lineage>
        <taxon>Eukaryota</taxon>
        <taxon>Viridiplantae</taxon>
        <taxon>Streptophyta</taxon>
        <taxon>Embryophyta</taxon>
        <taxon>Tracheophyta</taxon>
        <taxon>Spermatophyta</taxon>
        <taxon>Magnoliopsida</taxon>
        <taxon>Ranunculales</taxon>
        <taxon>Papaveraceae</taxon>
        <taxon>Papaveroideae</taxon>
        <taxon>Papaver</taxon>
    </lineage>
</organism>